<dbReference type="GO" id="GO:0004143">
    <property type="term" value="F:ATP-dependent diacylglycerol kinase activity"/>
    <property type="evidence" value="ECO:0007669"/>
    <property type="project" value="UniProtKB-EC"/>
</dbReference>
<proteinExistence type="predicted"/>
<protein>
    <recommendedName>
        <fullName evidence="1">DAGKc domain-containing protein</fullName>
    </recommendedName>
</protein>
<gene>
    <name evidence="2" type="ORF">MNOR_LOCUS8642</name>
</gene>
<dbReference type="GO" id="GO:0005743">
    <property type="term" value="C:mitochondrial inner membrane"/>
    <property type="evidence" value="ECO:0007669"/>
    <property type="project" value="UniProtKB-SubCell"/>
</dbReference>
<feature type="domain" description="DAGKc" evidence="1">
    <location>
        <begin position="63"/>
        <end position="188"/>
    </location>
</feature>
<dbReference type="InterPro" id="IPR050187">
    <property type="entry name" value="Lipid_Phosphate_FormReg"/>
</dbReference>
<comment type="caution">
    <text evidence="2">The sequence shown here is derived from an EMBL/GenBank/DDBJ whole genome shotgun (WGS) entry which is preliminary data.</text>
</comment>
<dbReference type="Proteomes" id="UP001497623">
    <property type="component" value="Unassembled WGS sequence"/>
</dbReference>
<sequence length="432" mass="48947">MCRFSKFFKLLNHNFPHYIISIINMKMAKKHLQYRNKEVIALSFNNKRHFNIIFENYFWKALKGKGLFERYCAPLLHLAGIKVAIVRTEHEGQARDLMQVMEKTQAVIVAGGDGTLSEVMTGLLRRDDSSRAIKKFPLGLLPLGESNTAAGAVWNFTGYPKPLHLAQATMAIIHNITRPLDLIEITPLQEDTDEGSPAPKPVYAASGLEWGAYRDAEMRRDIYWYWAMAKKYMTFVFSSYKDISWDCNAEVTYRNPCSGCQNCRPPPPTPEAPPPPPPQKWWVSLIPKTHTIATKPLEEEDKVVDYTGIINDECQVEHSTSFGNICDVSVLSCNTSRTTDLPGHSLALRTGIAAFLPEFLKGRALKNHRNKKKSLHKLMLLTLIFIFNPSSLVTVTGKEREFNIDRESYEVRPMTLRPLPKAVTIFAPTPPP</sequence>
<accession>A0AAV2Q660</accession>
<feature type="non-terminal residue" evidence="2">
    <location>
        <position position="432"/>
    </location>
</feature>
<keyword evidence="3" id="KW-1185">Reference proteome</keyword>
<dbReference type="PROSITE" id="PS50146">
    <property type="entry name" value="DAGK"/>
    <property type="match status" value="1"/>
</dbReference>
<dbReference type="SUPFAM" id="SSF111331">
    <property type="entry name" value="NAD kinase/diacylglycerol kinase-like"/>
    <property type="match status" value="1"/>
</dbReference>
<dbReference type="Gene3D" id="3.40.50.10330">
    <property type="entry name" value="Probable inorganic polyphosphate/atp-NAD kinase, domain 1"/>
    <property type="match status" value="1"/>
</dbReference>
<reference evidence="2 3" key="1">
    <citation type="submission" date="2024-05" db="EMBL/GenBank/DDBJ databases">
        <authorList>
            <person name="Wallberg A."/>
        </authorList>
    </citation>
    <scope>NUCLEOTIDE SEQUENCE [LARGE SCALE GENOMIC DNA]</scope>
</reference>
<dbReference type="InterPro" id="IPR016064">
    <property type="entry name" value="NAD/diacylglycerol_kinase_sf"/>
</dbReference>
<dbReference type="GO" id="GO:0005524">
    <property type="term" value="F:ATP binding"/>
    <property type="evidence" value="ECO:0007669"/>
    <property type="project" value="UniProtKB-KW"/>
</dbReference>
<dbReference type="GO" id="GO:0005758">
    <property type="term" value="C:mitochondrial intermembrane space"/>
    <property type="evidence" value="ECO:0007669"/>
    <property type="project" value="UniProtKB-SubCell"/>
</dbReference>
<dbReference type="GO" id="GO:0046513">
    <property type="term" value="P:ceramide biosynthetic process"/>
    <property type="evidence" value="ECO:0007669"/>
    <property type="project" value="TreeGrafter"/>
</dbReference>
<dbReference type="InterPro" id="IPR017438">
    <property type="entry name" value="ATP-NAD_kinase_N"/>
</dbReference>
<evidence type="ECO:0000259" key="1">
    <source>
        <dbReference type="PROSITE" id="PS50146"/>
    </source>
</evidence>
<evidence type="ECO:0000313" key="3">
    <source>
        <dbReference type="Proteomes" id="UP001497623"/>
    </source>
</evidence>
<dbReference type="PANTHER" id="PTHR12358:SF31">
    <property type="entry name" value="ACYLGLYCEROL KINASE, MITOCHONDRIAL"/>
    <property type="match status" value="1"/>
</dbReference>
<dbReference type="GO" id="GO:0001729">
    <property type="term" value="F:ceramide kinase activity"/>
    <property type="evidence" value="ECO:0007669"/>
    <property type="project" value="UniProtKB-EC"/>
</dbReference>
<dbReference type="GO" id="GO:0046512">
    <property type="term" value="P:sphingosine biosynthetic process"/>
    <property type="evidence" value="ECO:0007669"/>
    <property type="project" value="TreeGrafter"/>
</dbReference>
<dbReference type="InterPro" id="IPR001206">
    <property type="entry name" value="Diacylglycerol_kinase_cat_dom"/>
</dbReference>
<evidence type="ECO:0000313" key="2">
    <source>
        <dbReference type="EMBL" id="CAL4071780.1"/>
    </source>
</evidence>
<organism evidence="2 3">
    <name type="scientific">Meganyctiphanes norvegica</name>
    <name type="common">Northern krill</name>
    <name type="synonym">Thysanopoda norvegica</name>
    <dbReference type="NCBI Taxonomy" id="48144"/>
    <lineage>
        <taxon>Eukaryota</taxon>
        <taxon>Metazoa</taxon>
        <taxon>Ecdysozoa</taxon>
        <taxon>Arthropoda</taxon>
        <taxon>Crustacea</taxon>
        <taxon>Multicrustacea</taxon>
        <taxon>Malacostraca</taxon>
        <taxon>Eumalacostraca</taxon>
        <taxon>Eucarida</taxon>
        <taxon>Euphausiacea</taxon>
        <taxon>Euphausiidae</taxon>
        <taxon>Meganyctiphanes</taxon>
    </lineage>
</organism>
<dbReference type="Pfam" id="PF00781">
    <property type="entry name" value="DAGK_cat"/>
    <property type="match status" value="1"/>
</dbReference>
<dbReference type="PANTHER" id="PTHR12358">
    <property type="entry name" value="SPHINGOSINE KINASE"/>
    <property type="match status" value="1"/>
</dbReference>
<dbReference type="AlphaFoldDB" id="A0AAV2Q660"/>
<dbReference type="GO" id="GO:0047620">
    <property type="term" value="F:acylglycerol kinase activity"/>
    <property type="evidence" value="ECO:0007669"/>
    <property type="project" value="UniProtKB-EC"/>
</dbReference>
<dbReference type="EMBL" id="CAXKWB010004042">
    <property type="protein sequence ID" value="CAL4071780.1"/>
    <property type="molecule type" value="Genomic_DNA"/>
</dbReference>
<name>A0AAV2Q660_MEGNR</name>